<keyword evidence="3" id="KW-1185">Reference proteome</keyword>
<sequence>MGQAQSEDRSSAAAKPRSTMSHQPKKLHQPPKLPFDVLCCSSTLPSSFTYLAYLAHLLPKETTHKTYQKPLSLGAILTPFLILLATTTSTPPARIPALFDPYILLIQVVRSTPLSISRQSDTETEIRQQVTEPRYFAILMPDEGVERLRKQKEGKEVVKGEVYIEVDKSEAERILRFPGSGQENFGDGETWTRAEGVEKIWCEECKVWWEFRAWVREL</sequence>
<reference evidence="2 3" key="1">
    <citation type="submission" date="2016-05" db="EMBL/GenBank/DDBJ databases">
        <title>A degradative enzymes factory behind the ericoid mycorrhizal symbiosis.</title>
        <authorList>
            <consortium name="DOE Joint Genome Institute"/>
            <person name="Martino E."/>
            <person name="Morin E."/>
            <person name="Grelet G."/>
            <person name="Kuo A."/>
            <person name="Kohler A."/>
            <person name="Daghino S."/>
            <person name="Barry K."/>
            <person name="Choi C."/>
            <person name="Cichocki N."/>
            <person name="Clum A."/>
            <person name="Copeland A."/>
            <person name="Hainaut M."/>
            <person name="Haridas S."/>
            <person name="Labutti K."/>
            <person name="Lindquist E."/>
            <person name="Lipzen A."/>
            <person name="Khouja H.-R."/>
            <person name="Murat C."/>
            <person name="Ohm R."/>
            <person name="Olson A."/>
            <person name="Spatafora J."/>
            <person name="Veneault-Fourrey C."/>
            <person name="Henrissat B."/>
            <person name="Grigoriev I."/>
            <person name="Martin F."/>
            <person name="Perotto S."/>
        </authorList>
    </citation>
    <scope>NUCLEOTIDE SEQUENCE [LARGE SCALE GENOMIC DNA]</scope>
    <source>
        <strain evidence="2 3">UAMH 7357</strain>
    </source>
</reference>
<proteinExistence type="predicted"/>
<evidence type="ECO:0000313" key="2">
    <source>
        <dbReference type="EMBL" id="PMD17416.1"/>
    </source>
</evidence>
<feature type="region of interest" description="Disordered" evidence="1">
    <location>
        <begin position="1"/>
        <end position="29"/>
    </location>
</feature>
<protein>
    <submittedName>
        <fullName evidence="2">Uncharacterized protein</fullName>
    </submittedName>
</protein>
<dbReference type="Proteomes" id="UP000235672">
    <property type="component" value="Unassembled WGS sequence"/>
</dbReference>
<evidence type="ECO:0000256" key="1">
    <source>
        <dbReference type="SAM" id="MobiDB-lite"/>
    </source>
</evidence>
<gene>
    <name evidence="2" type="ORF">NA56DRAFT_707937</name>
</gene>
<evidence type="ECO:0000313" key="3">
    <source>
        <dbReference type="Proteomes" id="UP000235672"/>
    </source>
</evidence>
<organism evidence="2 3">
    <name type="scientific">Hyaloscypha hepaticicola</name>
    <dbReference type="NCBI Taxonomy" id="2082293"/>
    <lineage>
        <taxon>Eukaryota</taxon>
        <taxon>Fungi</taxon>
        <taxon>Dikarya</taxon>
        <taxon>Ascomycota</taxon>
        <taxon>Pezizomycotina</taxon>
        <taxon>Leotiomycetes</taxon>
        <taxon>Helotiales</taxon>
        <taxon>Hyaloscyphaceae</taxon>
        <taxon>Hyaloscypha</taxon>
    </lineage>
</organism>
<accession>A0A2J6PU21</accession>
<name>A0A2J6PU21_9HELO</name>
<dbReference type="EMBL" id="KZ613500">
    <property type="protein sequence ID" value="PMD17416.1"/>
    <property type="molecule type" value="Genomic_DNA"/>
</dbReference>
<dbReference type="AlphaFoldDB" id="A0A2J6PU21"/>
<dbReference type="OrthoDB" id="3529086at2759"/>
<feature type="compositionally biased region" description="Basic and acidic residues" evidence="1">
    <location>
        <begin position="1"/>
        <end position="10"/>
    </location>
</feature>